<evidence type="ECO:0000256" key="1">
    <source>
        <dbReference type="SAM" id="Coils"/>
    </source>
</evidence>
<gene>
    <name evidence="4" type="ORF">FOZ61_010689</name>
</gene>
<dbReference type="AlphaFoldDB" id="A0A7J6MFP7"/>
<keyword evidence="3" id="KW-1133">Transmembrane helix</keyword>
<evidence type="ECO:0000313" key="5">
    <source>
        <dbReference type="Proteomes" id="UP000570595"/>
    </source>
</evidence>
<feature type="transmembrane region" description="Helical" evidence="3">
    <location>
        <begin position="543"/>
        <end position="561"/>
    </location>
</feature>
<sequence length="624" mass="67540">MEGLPRPSRKEQQSSMTIGSPRRLNFSRRVLSSKTLPCRDEIELVSSEAVAQVQELEAQRETLLSEIKQLRKRRHVNQVRIRKTTNQLDEGNALAVDLAKKCEVLEDGNIAKRNTLKGARRDYDQAEKKVSEQEKCSDEMSRQLLAIRAEVLRSKPNVLSARKQLGVVETEKDRIAASVGRVERECKATSTRMNDLTRHSAELTRSLHEALAEGSSEGSTRKPFGAAARYNMSSSRRRLLPVLFLSTGSANPCGLWQEPAQLHYLDGLKGPNGDKFGYVCVSRCGSNLHDPVCPNTAGPAASCLLEDDSSKGNEYCIGTCISAQDCDSSGVNARSYRCVHGTPGSSGFRGICVHETNFKEMPGLGGMKKLNFMSQSKLVQQALHPSRVGTVVQDSGAADTEQDGSKQRLQTLAAANAALDVLGRRYGMTGDHDYQALKKHLTDLGKGRSAAQSSPPLFDPPNIGDSLANGVKGAVKTMLHPLESVKSALGGVPAVTTQPHSQAQAPRLELSTGFTQAPHHAGGFIYTVQSVSHPLVSSACINLLRVIVVMFFFYLLLGYVYQCHVNGASGLEALPHKDILVAIPASLARASAFIRDLISASTGGRGSFGAKGSTRDSFENFEPL</sequence>
<name>A0A7J6MFP7_PEROL</name>
<proteinExistence type="predicted"/>
<feature type="region of interest" description="Disordered" evidence="2">
    <location>
        <begin position="1"/>
        <end position="23"/>
    </location>
</feature>
<feature type="coiled-coil region" evidence="1">
    <location>
        <begin position="109"/>
        <end position="143"/>
    </location>
</feature>
<evidence type="ECO:0000256" key="3">
    <source>
        <dbReference type="SAM" id="Phobius"/>
    </source>
</evidence>
<keyword evidence="3" id="KW-0472">Membrane</keyword>
<evidence type="ECO:0000313" key="4">
    <source>
        <dbReference type="EMBL" id="KAF4670462.1"/>
    </source>
</evidence>
<reference evidence="4 5" key="1">
    <citation type="submission" date="2020-04" db="EMBL/GenBank/DDBJ databases">
        <title>Perkinsus olseni comparative genomics.</title>
        <authorList>
            <person name="Bogema D.R."/>
        </authorList>
    </citation>
    <scope>NUCLEOTIDE SEQUENCE [LARGE SCALE GENOMIC DNA]</scope>
    <source>
        <strain evidence="4">ATCC PRA-179</strain>
    </source>
</reference>
<organism evidence="4 5">
    <name type="scientific">Perkinsus olseni</name>
    <name type="common">Perkinsus atlanticus</name>
    <dbReference type="NCBI Taxonomy" id="32597"/>
    <lineage>
        <taxon>Eukaryota</taxon>
        <taxon>Sar</taxon>
        <taxon>Alveolata</taxon>
        <taxon>Perkinsozoa</taxon>
        <taxon>Perkinsea</taxon>
        <taxon>Perkinsida</taxon>
        <taxon>Perkinsidae</taxon>
        <taxon>Perkinsus</taxon>
    </lineage>
</organism>
<comment type="caution">
    <text evidence="4">The sequence shown here is derived from an EMBL/GenBank/DDBJ whole genome shotgun (WGS) entry which is preliminary data.</text>
</comment>
<dbReference type="OrthoDB" id="10330783at2759"/>
<dbReference type="EMBL" id="JABAHT010000009">
    <property type="protein sequence ID" value="KAF4670462.1"/>
    <property type="molecule type" value="Genomic_DNA"/>
</dbReference>
<dbReference type="Proteomes" id="UP000570595">
    <property type="component" value="Unassembled WGS sequence"/>
</dbReference>
<evidence type="ECO:0000256" key="2">
    <source>
        <dbReference type="SAM" id="MobiDB-lite"/>
    </source>
</evidence>
<feature type="coiled-coil region" evidence="1">
    <location>
        <begin position="39"/>
        <end position="73"/>
    </location>
</feature>
<feature type="region of interest" description="Disordered" evidence="2">
    <location>
        <begin position="604"/>
        <end position="624"/>
    </location>
</feature>
<keyword evidence="3" id="KW-0812">Transmembrane</keyword>
<protein>
    <submittedName>
        <fullName evidence="4">Uncharacterized protein</fullName>
    </submittedName>
</protein>
<keyword evidence="1" id="KW-0175">Coiled coil</keyword>
<accession>A0A7J6MFP7</accession>